<dbReference type="PANTHER" id="PTHR47396">
    <property type="entry name" value="TYPE I RESTRICTION ENZYME ECOKI R PROTEIN"/>
    <property type="match status" value="1"/>
</dbReference>
<dbReference type="Pfam" id="PF04851">
    <property type="entry name" value="ResIII"/>
    <property type="match status" value="1"/>
</dbReference>
<dbReference type="SMART" id="SM00487">
    <property type="entry name" value="DEXDc"/>
    <property type="match status" value="1"/>
</dbReference>
<sequence length="515" mass="57348">MQSFSQILNAYREASPDERSKGTQFEQLVLVYFKHDAMQKSLYDDVWTFSDWAESQGLNKKDLGIDLVAKISGSDKFCAIQCKFYSEDRRIERKDLDSFFAASGTSHFGRRIVVDTTGGNWGQNAESLLNGQAIETLRIGLTDLEESNINWSSFVRDQRVQLLDKKTLRPHQEQALEAVRAGLEEADRGKLIMACGTGKTFTGLKIAEDLAGIGKKVLFMVPSLSLMSQTVREWTNDAGIPLKSFAVCSDSQVGKRQGSDDGADIGAFDLAYPSTTNPEKLAHGVREYANKDCMTVVFATYHSIDVITRAQSLHDMDDFDLIICDEAHRTTGALFPDQDESNFIKVHSQSNVRGHKRLYMTATPRVYGEGVKEKASDASVELCDMDDENLYGKTLFTRGFSWAVENDLLTDYKVIVLAVDEGTISEGLQKSWQEGSELNLDDATKVIGCYKALNKTGLSEDLMTDTGPMRRAIAFCKDIKTSKLVRSNLPLSPTTTLIVKSARWMTRKNPAYVAN</sequence>
<keyword evidence="3" id="KW-1185">Reference proteome</keyword>
<dbReference type="GO" id="GO:0004386">
    <property type="term" value="F:helicase activity"/>
    <property type="evidence" value="ECO:0007669"/>
    <property type="project" value="UniProtKB-KW"/>
</dbReference>
<keyword evidence="2" id="KW-0547">Nucleotide-binding</keyword>
<keyword evidence="2" id="KW-0378">Hydrolase</keyword>
<reference evidence="3" key="1">
    <citation type="journal article" date="2019" name="Int. J. Syst. Evol. Microbiol.">
        <title>The Global Catalogue of Microorganisms (GCM) 10K type strain sequencing project: providing services to taxonomists for standard genome sequencing and annotation.</title>
        <authorList>
            <consortium name="The Broad Institute Genomics Platform"/>
            <consortium name="The Broad Institute Genome Sequencing Center for Infectious Disease"/>
            <person name="Wu L."/>
            <person name="Ma J."/>
        </authorList>
    </citation>
    <scope>NUCLEOTIDE SEQUENCE [LARGE SCALE GENOMIC DNA]</scope>
    <source>
        <strain evidence="3">CCUG 51308</strain>
    </source>
</reference>
<dbReference type="InterPro" id="IPR050742">
    <property type="entry name" value="Helicase_Restrict-Modif_Enz"/>
</dbReference>
<dbReference type="SUPFAM" id="SSF52980">
    <property type="entry name" value="Restriction endonuclease-like"/>
    <property type="match status" value="1"/>
</dbReference>
<dbReference type="Proteomes" id="UP001596492">
    <property type="component" value="Unassembled WGS sequence"/>
</dbReference>
<dbReference type="InterPro" id="IPR039442">
    <property type="entry name" value="Mrr-like_dom"/>
</dbReference>
<keyword evidence="2" id="KW-0347">Helicase</keyword>
<feature type="domain" description="Helicase ATP-binding" evidence="1">
    <location>
        <begin position="180"/>
        <end position="364"/>
    </location>
</feature>
<dbReference type="EMBL" id="JBHTBR010000002">
    <property type="protein sequence ID" value="MFC7290413.1"/>
    <property type="molecule type" value="Genomic_DNA"/>
</dbReference>
<gene>
    <name evidence="2" type="ORF">ACFQS8_02200</name>
</gene>
<keyword evidence="2" id="KW-0067">ATP-binding</keyword>
<evidence type="ECO:0000259" key="1">
    <source>
        <dbReference type="PROSITE" id="PS51192"/>
    </source>
</evidence>
<proteinExistence type="predicted"/>
<dbReference type="PROSITE" id="PS51192">
    <property type="entry name" value="HELICASE_ATP_BIND_1"/>
    <property type="match status" value="1"/>
</dbReference>
<protein>
    <submittedName>
        <fullName evidence="2">DEAD/DEAH box helicase family protein</fullName>
    </submittedName>
</protein>
<organism evidence="2 3">
    <name type="scientific">Hirschia litorea</name>
    <dbReference type="NCBI Taxonomy" id="1199156"/>
    <lineage>
        <taxon>Bacteria</taxon>
        <taxon>Pseudomonadati</taxon>
        <taxon>Pseudomonadota</taxon>
        <taxon>Alphaproteobacteria</taxon>
        <taxon>Hyphomonadales</taxon>
        <taxon>Hyphomonadaceae</taxon>
        <taxon>Hirschia</taxon>
    </lineage>
</organism>
<dbReference type="SUPFAM" id="SSF52540">
    <property type="entry name" value="P-loop containing nucleoside triphosphate hydrolases"/>
    <property type="match status" value="1"/>
</dbReference>
<dbReference type="Gene3D" id="3.40.50.300">
    <property type="entry name" value="P-loop containing nucleotide triphosphate hydrolases"/>
    <property type="match status" value="1"/>
</dbReference>
<dbReference type="InterPro" id="IPR006935">
    <property type="entry name" value="Helicase/UvrB_N"/>
</dbReference>
<dbReference type="InterPro" id="IPR014001">
    <property type="entry name" value="Helicase_ATP-bd"/>
</dbReference>
<dbReference type="RefSeq" id="WP_382165283.1">
    <property type="nucleotide sequence ID" value="NZ_JBHTBR010000002.1"/>
</dbReference>
<name>A0ABW2IHL0_9PROT</name>
<dbReference type="InterPro" id="IPR027417">
    <property type="entry name" value="P-loop_NTPase"/>
</dbReference>
<evidence type="ECO:0000313" key="2">
    <source>
        <dbReference type="EMBL" id="MFC7290413.1"/>
    </source>
</evidence>
<dbReference type="InterPro" id="IPR011335">
    <property type="entry name" value="Restrct_endonuc-II-like"/>
</dbReference>
<evidence type="ECO:0000313" key="3">
    <source>
        <dbReference type="Proteomes" id="UP001596492"/>
    </source>
</evidence>
<dbReference type="CDD" id="cd22333">
    <property type="entry name" value="LlaBIII_nuclease-like"/>
    <property type="match status" value="1"/>
</dbReference>
<dbReference type="PANTHER" id="PTHR47396:SF1">
    <property type="entry name" value="ATP-DEPENDENT HELICASE IRC3-RELATED"/>
    <property type="match status" value="1"/>
</dbReference>
<comment type="caution">
    <text evidence="2">The sequence shown here is derived from an EMBL/GenBank/DDBJ whole genome shotgun (WGS) entry which is preliminary data.</text>
</comment>
<accession>A0ABW2IHL0</accession>
<dbReference type="Pfam" id="PF13156">
    <property type="entry name" value="Mrr_cat_2"/>
    <property type="match status" value="1"/>
</dbReference>